<dbReference type="EMBL" id="QFCR01000004">
    <property type="protein sequence ID" value="TNK90761.1"/>
    <property type="molecule type" value="Genomic_DNA"/>
</dbReference>
<sequence>MIKNDKILATNAETATNLAVEAMLDEVVTWPKPGLVDPISNAGHTDMNVYTFINSSVTMMPYFKACWNLGNQFQESDLTELFRQLRPIGVTAEKTMFAATNGVNTHKGIVFILGIMVTALGYANQKKLNTVSDLINIEKQMTTGLVKNDLEKASTGLLTAGQKQFQQLGLTGIRGETEAGFPLVIEYGLPIYESAQLPQNERNLIALLAIIAHNYDSNLIKRAHNSDLVTQVQTDAQQIVTNYQETGRLDKDRLEKLCDKCATHNLSLGGSADLLILTIFLEKLIK</sequence>
<dbReference type="InterPro" id="IPR002736">
    <property type="entry name" value="CitG"/>
</dbReference>
<dbReference type="HAMAP" id="MF_00397">
    <property type="entry name" value="CitG"/>
    <property type="match status" value="1"/>
</dbReference>
<comment type="catalytic activity">
    <reaction evidence="1 5">
        <text>3'-dephospho-CoA + ATP = 2'-(5''-triphospho-alpha-D-ribosyl)-3'-dephospho-CoA + adenine</text>
        <dbReference type="Rhea" id="RHEA:15117"/>
        <dbReference type="ChEBI" id="CHEBI:16708"/>
        <dbReference type="ChEBI" id="CHEBI:30616"/>
        <dbReference type="ChEBI" id="CHEBI:57328"/>
        <dbReference type="ChEBI" id="CHEBI:61378"/>
        <dbReference type="EC" id="2.4.2.52"/>
    </reaction>
</comment>
<dbReference type="GeneID" id="93161210"/>
<reference evidence="6 7" key="1">
    <citation type="submission" date="2018-05" db="EMBL/GenBank/DDBJ databases">
        <title>Lactobacillus sanfranciscensis Ah4 draft denome sequence.</title>
        <authorList>
            <person name="Zhang G."/>
        </authorList>
    </citation>
    <scope>NUCLEOTIDE SEQUENCE [LARGE SCALE GENOMIC DNA]</scope>
    <source>
        <strain evidence="6 7">Ah4</strain>
    </source>
</reference>
<evidence type="ECO:0000256" key="5">
    <source>
        <dbReference type="HAMAP-Rule" id="MF_00397"/>
    </source>
</evidence>
<dbReference type="GO" id="GO:0051191">
    <property type="term" value="P:prosthetic group biosynthetic process"/>
    <property type="evidence" value="ECO:0007669"/>
    <property type="project" value="TreeGrafter"/>
</dbReference>
<organism evidence="6 7">
    <name type="scientific">Fructilactobacillus sanfranciscensis</name>
    <name type="common">Lactobacillus sanfranciscensis</name>
    <dbReference type="NCBI Taxonomy" id="1625"/>
    <lineage>
        <taxon>Bacteria</taxon>
        <taxon>Bacillati</taxon>
        <taxon>Bacillota</taxon>
        <taxon>Bacilli</taxon>
        <taxon>Lactobacillales</taxon>
        <taxon>Lactobacillaceae</taxon>
        <taxon>Fructilactobacillus</taxon>
    </lineage>
</organism>
<dbReference type="Pfam" id="PF01874">
    <property type="entry name" value="CitG"/>
    <property type="match status" value="1"/>
</dbReference>
<evidence type="ECO:0000313" key="7">
    <source>
        <dbReference type="Proteomes" id="UP000313312"/>
    </source>
</evidence>
<comment type="similarity">
    <text evidence="5">Belongs to the CitG/MdcB family.</text>
</comment>
<dbReference type="Gene3D" id="1.10.4200.10">
    <property type="entry name" value="Triphosphoribosyl-dephospho-CoA protein"/>
    <property type="match status" value="1"/>
</dbReference>
<evidence type="ECO:0000256" key="2">
    <source>
        <dbReference type="ARBA" id="ARBA00022679"/>
    </source>
</evidence>
<dbReference type="EC" id="2.4.2.52" evidence="5"/>
<dbReference type="PANTHER" id="PTHR30201:SF2">
    <property type="entry name" value="2-(5''-TRIPHOSPHORIBOSYL)-3'-DEPHOSPHOCOENZYME-A SYNTHASE"/>
    <property type="match status" value="1"/>
</dbReference>
<dbReference type="RefSeq" id="WP_103450555.1">
    <property type="nucleotide sequence ID" value="NZ_CP118925.1"/>
</dbReference>
<dbReference type="Proteomes" id="UP000313312">
    <property type="component" value="Unassembled WGS sequence"/>
</dbReference>
<gene>
    <name evidence="5 6" type="primary">citG</name>
    <name evidence="6" type="ORF">DID87_02185</name>
</gene>
<name>A0A5C4TKQ0_FRUSA</name>
<dbReference type="PANTHER" id="PTHR30201">
    <property type="entry name" value="TRIPHOSPHORIBOSYL-DEPHOSPHO-COA SYNTHASE"/>
    <property type="match status" value="1"/>
</dbReference>
<keyword evidence="2 5" id="KW-0808">Transferase</keyword>
<accession>A0A5C4TKQ0</accession>
<dbReference type="NCBIfam" id="TIGR03125">
    <property type="entry name" value="citrate_citG"/>
    <property type="match status" value="1"/>
</dbReference>
<dbReference type="GO" id="GO:0005524">
    <property type="term" value="F:ATP binding"/>
    <property type="evidence" value="ECO:0007669"/>
    <property type="project" value="UniProtKB-KW"/>
</dbReference>
<dbReference type="InterPro" id="IPR017551">
    <property type="entry name" value="TriPribosyl-deP-CoA_syn_CitG"/>
</dbReference>
<keyword evidence="4 5" id="KW-0067">ATP-binding</keyword>
<protein>
    <recommendedName>
        <fullName evidence="5">Probable 2-(5''-triphosphoribosyl)-3'-dephosphocoenzyme-A synthase</fullName>
        <shortName evidence="5">2-(5''-triphosphoribosyl)-3'-dephospho-CoA synthase</shortName>
        <ecNumber evidence="5">2.4.2.52</ecNumber>
    </recommendedName>
</protein>
<evidence type="ECO:0000256" key="3">
    <source>
        <dbReference type="ARBA" id="ARBA00022741"/>
    </source>
</evidence>
<comment type="caution">
    <text evidence="6">The sequence shown here is derived from an EMBL/GenBank/DDBJ whole genome shotgun (WGS) entry which is preliminary data.</text>
</comment>
<keyword evidence="3 5" id="KW-0547">Nucleotide-binding</keyword>
<proteinExistence type="inferred from homology"/>
<dbReference type="GO" id="GO:0046917">
    <property type="term" value="F:triphosphoribosyl-dephospho-CoA synthase activity"/>
    <property type="evidence" value="ECO:0007669"/>
    <property type="project" value="UniProtKB-UniRule"/>
</dbReference>
<evidence type="ECO:0000256" key="1">
    <source>
        <dbReference type="ARBA" id="ARBA00001210"/>
    </source>
</evidence>
<evidence type="ECO:0000313" key="6">
    <source>
        <dbReference type="EMBL" id="TNK90761.1"/>
    </source>
</evidence>
<dbReference type="AlphaFoldDB" id="A0A5C4TKQ0"/>
<evidence type="ECO:0000256" key="4">
    <source>
        <dbReference type="ARBA" id="ARBA00022840"/>
    </source>
</evidence>